<accession>A0A1I3S913</accession>
<dbReference type="PIRSF" id="PIRSF005096">
    <property type="entry name" value="GALM"/>
    <property type="match status" value="1"/>
</dbReference>
<evidence type="ECO:0000256" key="5">
    <source>
        <dbReference type="ARBA" id="ARBA00011245"/>
    </source>
</evidence>
<evidence type="ECO:0000256" key="8">
    <source>
        <dbReference type="ARBA" id="ARBA00022490"/>
    </source>
</evidence>
<dbReference type="FunFam" id="2.70.98.10:FF:000003">
    <property type="entry name" value="Aldose 1-epimerase"/>
    <property type="match status" value="1"/>
</dbReference>
<dbReference type="GO" id="GO:0006006">
    <property type="term" value="P:glucose metabolic process"/>
    <property type="evidence" value="ECO:0007669"/>
    <property type="project" value="TreeGrafter"/>
</dbReference>
<name>A0A1I3S913_9PLAN</name>
<dbReference type="OrthoDB" id="9779408at2"/>
<evidence type="ECO:0000256" key="16">
    <source>
        <dbReference type="SAM" id="SignalP"/>
    </source>
</evidence>
<evidence type="ECO:0000256" key="14">
    <source>
        <dbReference type="PIRSR" id="PIRSR005096-2"/>
    </source>
</evidence>
<reference evidence="18" key="1">
    <citation type="submission" date="2016-10" db="EMBL/GenBank/DDBJ databases">
        <authorList>
            <person name="Varghese N."/>
            <person name="Submissions S."/>
        </authorList>
    </citation>
    <scope>NUCLEOTIDE SEQUENCE [LARGE SCALE GENOMIC DNA]</scope>
    <source>
        <strain evidence="18">DSM 26348</strain>
    </source>
</reference>
<evidence type="ECO:0000256" key="1">
    <source>
        <dbReference type="ARBA" id="ARBA00001614"/>
    </source>
</evidence>
<evidence type="ECO:0000256" key="4">
    <source>
        <dbReference type="ARBA" id="ARBA00006206"/>
    </source>
</evidence>
<evidence type="ECO:0000256" key="3">
    <source>
        <dbReference type="ARBA" id="ARBA00005028"/>
    </source>
</evidence>
<dbReference type="GO" id="GO:0005737">
    <property type="term" value="C:cytoplasm"/>
    <property type="evidence" value="ECO:0007669"/>
    <property type="project" value="UniProtKB-SubCell"/>
</dbReference>
<sequence length="377" mass="40490">MKHTAGPFLFFTLLLQALSPGWLQAAAPLPEPFGKTAAGEAVEIFTLKNRTGMTVRIMSRGATIVNLIVPDRTGKPEDVVLGFDDVAGYESSANQFFGCTTGRVCNRIAGGEFTLDGKTYKLSTNNGPNHLHGGTKRSLDKVIWQGKGFESSDATGVSFFYTSLDGEEGYPGTLTLTVNFTLKLDSNQLAITYKAVTDQPTPVNLTNHSYFNLGGAGAATVLDHQLQLSGENYTPTDATLIPTGELATVAGTPLDFRSSHALGTRIAQLDTTPAVGYDHNFVVDGQPGTVRPVARLYSPTSGRVLEIQCDVPGVQLYTGNHLSGQTGKGGKTYPRRSALCLETQHFPDSVHHSNFPSTILQPGAIYEQTCIWKFLAE</sequence>
<comment type="pathway">
    <text evidence="3 12">Carbohydrate metabolism; hexose metabolism.</text>
</comment>
<protein>
    <recommendedName>
        <fullName evidence="7 12">Aldose 1-epimerase</fullName>
        <ecNumber evidence="6 12">5.1.3.3</ecNumber>
    </recommendedName>
</protein>
<comment type="catalytic activity">
    <reaction evidence="1 12">
        <text>alpha-D-glucose = beta-D-glucose</text>
        <dbReference type="Rhea" id="RHEA:10264"/>
        <dbReference type="ChEBI" id="CHEBI:15903"/>
        <dbReference type="ChEBI" id="CHEBI:17925"/>
        <dbReference type="EC" id="5.1.3.3"/>
    </reaction>
</comment>
<dbReference type="Gene3D" id="2.70.98.10">
    <property type="match status" value="1"/>
</dbReference>
<dbReference type="GO" id="GO:0033499">
    <property type="term" value="P:galactose catabolic process via UDP-galactose, Leloir pathway"/>
    <property type="evidence" value="ECO:0007669"/>
    <property type="project" value="TreeGrafter"/>
</dbReference>
<dbReference type="PANTHER" id="PTHR10091">
    <property type="entry name" value="ALDOSE-1-EPIMERASE"/>
    <property type="match status" value="1"/>
</dbReference>
<evidence type="ECO:0000256" key="11">
    <source>
        <dbReference type="ARBA" id="ARBA00023277"/>
    </source>
</evidence>
<dbReference type="GO" id="GO:0030246">
    <property type="term" value="F:carbohydrate binding"/>
    <property type="evidence" value="ECO:0007669"/>
    <property type="project" value="InterPro"/>
</dbReference>
<evidence type="ECO:0000256" key="9">
    <source>
        <dbReference type="ARBA" id="ARBA00022553"/>
    </source>
</evidence>
<keyword evidence="9" id="KW-0597">Phosphoprotein</keyword>
<feature type="signal peptide" evidence="16">
    <location>
        <begin position="1"/>
        <end position="25"/>
    </location>
</feature>
<evidence type="ECO:0000313" key="18">
    <source>
        <dbReference type="Proteomes" id="UP000199518"/>
    </source>
</evidence>
<evidence type="ECO:0000256" key="13">
    <source>
        <dbReference type="PIRSR" id="PIRSR005096-1"/>
    </source>
</evidence>
<dbReference type="InterPro" id="IPR014718">
    <property type="entry name" value="GH-type_carb-bd"/>
</dbReference>
<dbReference type="InterPro" id="IPR008183">
    <property type="entry name" value="Aldose_1/G6P_1-epimerase"/>
</dbReference>
<dbReference type="InterPro" id="IPR047215">
    <property type="entry name" value="Galactose_mutarotase-like"/>
</dbReference>
<feature type="binding site" evidence="15">
    <location>
        <begin position="208"/>
        <end position="210"/>
    </location>
    <ligand>
        <name>beta-D-galactose</name>
        <dbReference type="ChEBI" id="CHEBI:27667"/>
    </ligand>
</feature>
<proteinExistence type="inferred from homology"/>
<evidence type="ECO:0000256" key="15">
    <source>
        <dbReference type="PIRSR" id="PIRSR005096-3"/>
    </source>
</evidence>
<evidence type="ECO:0000313" key="17">
    <source>
        <dbReference type="EMBL" id="SFJ54099.1"/>
    </source>
</evidence>
<keyword evidence="18" id="KW-1185">Reference proteome</keyword>
<dbReference type="RefSeq" id="WP_092056490.1">
    <property type="nucleotide sequence ID" value="NZ_FOQD01000023.1"/>
</dbReference>
<evidence type="ECO:0000256" key="7">
    <source>
        <dbReference type="ARBA" id="ARBA00014165"/>
    </source>
</evidence>
<evidence type="ECO:0000256" key="2">
    <source>
        <dbReference type="ARBA" id="ARBA00004496"/>
    </source>
</evidence>
<dbReference type="SUPFAM" id="SSF74650">
    <property type="entry name" value="Galactose mutarotase-like"/>
    <property type="match status" value="1"/>
</dbReference>
<dbReference type="UniPathway" id="UPA00242"/>
<dbReference type="NCBIfam" id="NF008277">
    <property type="entry name" value="PRK11055.1"/>
    <property type="match status" value="1"/>
</dbReference>
<dbReference type="EMBL" id="FOQD01000023">
    <property type="protein sequence ID" value="SFJ54099.1"/>
    <property type="molecule type" value="Genomic_DNA"/>
</dbReference>
<evidence type="ECO:0000256" key="6">
    <source>
        <dbReference type="ARBA" id="ARBA00013185"/>
    </source>
</evidence>
<dbReference type="Pfam" id="PF01263">
    <property type="entry name" value="Aldose_epim"/>
    <property type="match status" value="1"/>
</dbReference>
<evidence type="ECO:0000256" key="10">
    <source>
        <dbReference type="ARBA" id="ARBA00023235"/>
    </source>
</evidence>
<comment type="similarity">
    <text evidence="4 12">Belongs to the aldose epimerase family.</text>
</comment>
<evidence type="ECO:0000256" key="12">
    <source>
        <dbReference type="PIRNR" id="PIRNR005096"/>
    </source>
</evidence>
<dbReference type="InterPro" id="IPR018052">
    <property type="entry name" value="Ald1_epimerase_CS"/>
</dbReference>
<dbReference type="Proteomes" id="UP000199518">
    <property type="component" value="Unassembled WGS sequence"/>
</dbReference>
<feature type="binding site" evidence="15">
    <location>
        <begin position="106"/>
        <end position="107"/>
    </location>
    <ligand>
        <name>beta-D-galactose</name>
        <dbReference type="ChEBI" id="CHEBI:27667"/>
    </ligand>
</feature>
<keyword evidence="10 12" id="KW-0413">Isomerase</keyword>
<dbReference type="EC" id="5.1.3.3" evidence="6 12"/>
<feature type="active site" description="Proton acceptor" evidence="13">
    <location>
        <position position="342"/>
    </location>
</feature>
<dbReference type="STRING" id="1576369.SAMN05421753_12330"/>
<dbReference type="PROSITE" id="PS00545">
    <property type="entry name" value="ALDOSE_1_EPIMERASE"/>
    <property type="match status" value="1"/>
</dbReference>
<dbReference type="InterPro" id="IPR011013">
    <property type="entry name" value="Gal_mutarotase_sf_dom"/>
</dbReference>
<gene>
    <name evidence="17" type="ORF">SAMN05421753_12330</name>
</gene>
<feature type="chain" id="PRO_5011630098" description="Aldose 1-epimerase" evidence="16">
    <location>
        <begin position="26"/>
        <end position="377"/>
    </location>
</feature>
<feature type="binding site" evidence="14">
    <location>
        <position position="278"/>
    </location>
    <ligand>
        <name>beta-D-galactose</name>
        <dbReference type="ChEBI" id="CHEBI:27667"/>
    </ligand>
</feature>
<dbReference type="PANTHER" id="PTHR10091:SF0">
    <property type="entry name" value="GALACTOSE MUTAROTASE"/>
    <property type="match status" value="1"/>
</dbReference>
<comment type="subcellular location">
    <subcellularLocation>
        <location evidence="2">Cytoplasm</location>
    </subcellularLocation>
</comment>
<keyword evidence="8" id="KW-0963">Cytoplasm</keyword>
<keyword evidence="11 12" id="KW-0119">Carbohydrate metabolism</keyword>
<feature type="active site" description="Proton donor" evidence="13">
    <location>
        <position position="208"/>
    </location>
</feature>
<dbReference type="GO" id="GO:0004034">
    <property type="term" value="F:aldose 1-epimerase activity"/>
    <property type="evidence" value="ECO:0007669"/>
    <property type="project" value="UniProtKB-EC"/>
</dbReference>
<keyword evidence="16" id="KW-0732">Signal</keyword>
<dbReference type="InterPro" id="IPR015443">
    <property type="entry name" value="Aldose_1-epimerase"/>
</dbReference>
<dbReference type="CDD" id="cd09019">
    <property type="entry name" value="galactose_mutarotase_like"/>
    <property type="match status" value="1"/>
</dbReference>
<organism evidence="17 18">
    <name type="scientific">Planctomicrobium piriforme</name>
    <dbReference type="NCBI Taxonomy" id="1576369"/>
    <lineage>
        <taxon>Bacteria</taxon>
        <taxon>Pseudomonadati</taxon>
        <taxon>Planctomycetota</taxon>
        <taxon>Planctomycetia</taxon>
        <taxon>Planctomycetales</taxon>
        <taxon>Planctomycetaceae</taxon>
        <taxon>Planctomicrobium</taxon>
    </lineage>
</organism>
<dbReference type="AlphaFoldDB" id="A0A1I3S913"/>
<comment type="subunit">
    <text evidence="5">Monomer.</text>
</comment>